<dbReference type="Gene3D" id="3.20.20.100">
    <property type="entry name" value="NADP-dependent oxidoreductase domain"/>
    <property type="match status" value="1"/>
</dbReference>
<comment type="caution">
    <text evidence="3">The sequence shown here is derived from an EMBL/GenBank/DDBJ whole genome shotgun (WGS) entry which is preliminary data.</text>
</comment>
<sequence length="344" mass="37768">MRMQQLGRSELVVSALCLGTMTYGEQNTEAQAHDQLDFAVERGVNFIDTAEMYPIPARAQTQGLTESYIGSWLAQQPRHKLILATKIAGPNRGMAWIRDPLALTGEQMTIALEASLRRLQTDYVDLYQIHWPARKVPMFGETRFDPTDAPATPSIHSQLEGLARLVEAGKVRYIGVSNETPWGVAEFCRVADQYGLPRIVSIQNAYSLINRSFESGLAEMAHREAVPLLAYSPLAFGLLSGKYLSNPETPGRLSQYPMFGGRYRKTNTAPAVADYVALARQRGLSPAQLALAFVASRHFVGSTIIGATNLDQLAENIGALQVPLDEATLSAIDAIHERYPNPAP</sequence>
<organism evidence="3 4">
    <name type="scientific">Parachitinimonas caeni</name>
    <dbReference type="NCBI Taxonomy" id="3031301"/>
    <lineage>
        <taxon>Bacteria</taxon>
        <taxon>Pseudomonadati</taxon>
        <taxon>Pseudomonadota</taxon>
        <taxon>Betaproteobacteria</taxon>
        <taxon>Neisseriales</taxon>
        <taxon>Chitinibacteraceae</taxon>
        <taxon>Parachitinimonas</taxon>
    </lineage>
</organism>
<dbReference type="SUPFAM" id="SSF51430">
    <property type="entry name" value="NAD(P)-linked oxidoreductase"/>
    <property type="match status" value="1"/>
</dbReference>
<dbReference type="Pfam" id="PF00248">
    <property type="entry name" value="Aldo_ket_red"/>
    <property type="match status" value="1"/>
</dbReference>
<dbReference type="InterPro" id="IPR036812">
    <property type="entry name" value="NAD(P)_OxRdtase_dom_sf"/>
</dbReference>
<dbReference type="InterPro" id="IPR023210">
    <property type="entry name" value="NADP_OxRdtase_dom"/>
</dbReference>
<evidence type="ECO:0000259" key="2">
    <source>
        <dbReference type="Pfam" id="PF00248"/>
    </source>
</evidence>
<dbReference type="Proteomes" id="UP001172778">
    <property type="component" value="Unassembled WGS sequence"/>
</dbReference>
<dbReference type="PANTHER" id="PTHR43364:SF4">
    <property type="entry name" value="NAD(P)-LINKED OXIDOREDUCTASE SUPERFAMILY PROTEIN"/>
    <property type="match status" value="1"/>
</dbReference>
<keyword evidence="4" id="KW-1185">Reference proteome</keyword>
<keyword evidence="1" id="KW-0560">Oxidoreductase</keyword>
<evidence type="ECO:0000313" key="4">
    <source>
        <dbReference type="Proteomes" id="UP001172778"/>
    </source>
</evidence>
<dbReference type="InterPro" id="IPR050523">
    <property type="entry name" value="AKR_Detox_Biosynth"/>
</dbReference>
<evidence type="ECO:0000313" key="3">
    <source>
        <dbReference type="EMBL" id="MDK2123695.1"/>
    </source>
</evidence>
<feature type="domain" description="NADP-dependent oxidoreductase" evidence="2">
    <location>
        <begin position="16"/>
        <end position="336"/>
    </location>
</feature>
<evidence type="ECO:0000256" key="1">
    <source>
        <dbReference type="ARBA" id="ARBA00023002"/>
    </source>
</evidence>
<accession>A0ABT7DUE2</accession>
<proteinExistence type="predicted"/>
<gene>
    <name evidence="3" type="ORF">PZA18_06500</name>
</gene>
<dbReference type="EMBL" id="JARRAF010000005">
    <property type="protein sequence ID" value="MDK2123695.1"/>
    <property type="molecule type" value="Genomic_DNA"/>
</dbReference>
<dbReference type="CDD" id="cd19094">
    <property type="entry name" value="AKR_Tas-like"/>
    <property type="match status" value="1"/>
</dbReference>
<protein>
    <submittedName>
        <fullName evidence="3">Aldo/keto reductase</fullName>
    </submittedName>
</protein>
<reference evidence="3" key="1">
    <citation type="submission" date="2023-03" db="EMBL/GenBank/DDBJ databases">
        <title>Chitinimonas shenzhenensis gen. nov., sp. nov., a novel member of family Burkholderiaceae isolated from activated sludge collected in Shen Zhen, China.</title>
        <authorList>
            <person name="Wang X."/>
        </authorList>
    </citation>
    <scope>NUCLEOTIDE SEQUENCE</scope>
    <source>
        <strain evidence="3">DQS-5</strain>
    </source>
</reference>
<dbReference type="RefSeq" id="WP_284099994.1">
    <property type="nucleotide sequence ID" value="NZ_JARRAF010000005.1"/>
</dbReference>
<name>A0ABT7DUE2_9NEIS</name>
<dbReference type="PANTHER" id="PTHR43364">
    <property type="entry name" value="NADH-SPECIFIC METHYLGLYOXAL REDUCTASE-RELATED"/>
    <property type="match status" value="1"/>
</dbReference>